<dbReference type="PANTHER" id="PTHR34989:SF1">
    <property type="entry name" value="PROTEIN HDED"/>
    <property type="match status" value="1"/>
</dbReference>
<dbReference type="AlphaFoldDB" id="A0A291QTD4"/>
<feature type="transmembrane region" description="Helical" evidence="1">
    <location>
        <begin position="72"/>
        <end position="91"/>
    </location>
</feature>
<dbReference type="RefSeq" id="WP_098193588.1">
    <property type="nucleotide sequence ID" value="NZ_CP023777.1"/>
</dbReference>
<accession>A0A291QTD4</accession>
<sequence length="201" mass="21447">MGTLLQTIKQEVKNWWLLVLTGILFILTGIFTFAYPVSSYLALAIFFGIAILFGGLFKIFFAISNSNEMTGWGWTLASGIIDTIIGGVLTWNPAVSAVVLPFVIGFYMVFAGGSLISLGTDAKAIKLSGAGWTITGGVLTLLLGIIILFYPAAGAATAIMITGVAFLLTGITYCLIGFRLKEVKKLLKNLTHPHPPNHSSS</sequence>
<keyword evidence="1" id="KW-1133">Transmembrane helix</keyword>
<dbReference type="Proteomes" id="UP000220133">
    <property type="component" value="Chromosome"/>
</dbReference>
<keyword evidence="3" id="KW-1185">Reference proteome</keyword>
<protein>
    <recommendedName>
        <fullName evidence="4">HdeD family acid-resistance protein</fullName>
    </recommendedName>
</protein>
<name>A0A291QTD4_9BACT</name>
<dbReference type="GO" id="GO:0005886">
    <property type="term" value="C:plasma membrane"/>
    <property type="evidence" value="ECO:0007669"/>
    <property type="project" value="TreeGrafter"/>
</dbReference>
<feature type="transmembrane region" description="Helical" evidence="1">
    <location>
        <begin position="97"/>
        <end position="118"/>
    </location>
</feature>
<dbReference type="Pfam" id="PF03729">
    <property type="entry name" value="DUF308"/>
    <property type="match status" value="2"/>
</dbReference>
<dbReference type="EMBL" id="CP023777">
    <property type="protein sequence ID" value="ATL47206.1"/>
    <property type="molecule type" value="Genomic_DNA"/>
</dbReference>
<keyword evidence="1" id="KW-0472">Membrane</keyword>
<evidence type="ECO:0008006" key="4">
    <source>
        <dbReference type="Google" id="ProtNLM"/>
    </source>
</evidence>
<dbReference type="KEGG" id="cbae:COR50_08420"/>
<dbReference type="OrthoDB" id="7059775at2"/>
<reference evidence="2 3" key="1">
    <citation type="submission" date="2017-10" db="EMBL/GenBank/DDBJ databases">
        <title>Paenichitinophaga pekingensis gen. nov., sp. nov., isolated from activated sludge.</title>
        <authorList>
            <person name="Jin D."/>
            <person name="Kong X."/>
            <person name="Deng Y."/>
            <person name="Bai Z."/>
        </authorList>
    </citation>
    <scope>NUCLEOTIDE SEQUENCE [LARGE SCALE GENOMIC DNA]</scope>
    <source>
        <strain evidence="2 3">13</strain>
    </source>
</reference>
<dbReference type="InterPro" id="IPR005325">
    <property type="entry name" value="DUF308_memb"/>
</dbReference>
<evidence type="ECO:0000256" key="1">
    <source>
        <dbReference type="SAM" id="Phobius"/>
    </source>
</evidence>
<proteinExistence type="predicted"/>
<evidence type="ECO:0000313" key="2">
    <source>
        <dbReference type="EMBL" id="ATL47206.1"/>
    </source>
</evidence>
<feature type="transmembrane region" description="Helical" evidence="1">
    <location>
        <begin position="130"/>
        <end position="150"/>
    </location>
</feature>
<evidence type="ECO:0000313" key="3">
    <source>
        <dbReference type="Proteomes" id="UP000220133"/>
    </source>
</evidence>
<feature type="transmembrane region" description="Helical" evidence="1">
    <location>
        <begin position="15"/>
        <end position="34"/>
    </location>
</feature>
<feature type="transmembrane region" description="Helical" evidence="1">
    <location>
        <begin position="156"/>
        <end position="178"/>
    </location>
</feature>
<dbReference type="PANTHER" id="PTHR34989">
    <property type="entry name" value="PROTEIN HDED"/>
    <property type="match status" value="1"/>
</dbReference>
<organism evidence="2 3">
    <name type="scientific">Chitinophaga caeni</name>
    <dbReference type="NCBI Taxonomy" id="2029983"/>
    <lineage>
        <taxon>Bacteria</taxon>
        <taxon>Pseudomonadati</taxon>
        <taxon>Bacteroidota</taxon>
        <taxon>Chitinophagia</taxon>
        <taxon>Chitinophagales</taxon>
        <taxon>Chitinophagaceae</taxon>
        <taxon>Chitinophaga</taxon>
    </lineage>
</organism>
<keyword evidence="1" id="KW-0812">Transmembrane</keyword>
<gene>
    <name evidence="2" type="ORF">COR50_08420</name>
</gene>
<feature type="transmembrane region" description="Helical" evidence="1">
    <location>
        <begin position="40"/>
        <end position="60"/>
    </location>
</feature>
<dbReference type="InterPro" id="IPR052712">
    <property type="entry name" value="Acid_resist_chaperone_HdeD"/>
</dbReference>